<accession>A0A378XZH2</accession>
<evidence type="ECO:0000313" key="2">
    <source>
        <dbReference type="Proteomes" id="UP000254400"/>
    </source>
</evidence>
<protein>
    <submittedName>
        <fullName evidence="1">Uncharacterized protein</fullName>
    </submittedName>
</protein>
<evidence type="ECO:0000313" key="1">
    <source>
        <dbReference type="EMBL" id="SUA69497.1"/>
    </source>
</evidence>
<dbReference type="RefSeq" id="WP_017428401.1">
    <property type="nucleotide sequence ID" value="NZ_CP023711.1"/>
</dbReference>
<gene>
    <name evidence="1" type="ORF">NCTC10343_02355</name>
</gene>
<reference evidence="1 2" key="1">
    <citation type="submission" date="2018-06" db="EMBL/GenBank/DDBJ databases">
        <authorList>
            <consortium name="Pathogen Informatics"/>
            <person name="Doyle S."/>
        </authorList>
    </citation>
    <scope>NUCLEOTIDE SEQUENCE [LARGE SCALE GENOMIC DNA]</scope>
    <source>
        <strain evidence="1 2">NCTC10343</strain>
    </source>
</reference>
<name>A0A378XZH2_PAEPO</name>
<dbReference type="EMBL" id="UGSC01000001">
    <property type="protein sequence ID" value="SUA69497.1"/>
    <property type="molecule type" value="Genomic_DNA"/>
</dbReference>
<dbReference type="AlphaFoldDB" id="A0A378XZH2"/>
<dbReference type="Proteomes" id="UP000254400">
    <property type="component" value="Unassembled WGS sequence"/>
</dbReference>
<sequence>MISYGCLAIMFLFVAIKSLIYYIHKKRAPSIAQIDTELLALLNRRSEHNE</sequence>
<proteinExistence type="predicted"/>
<dbReference type="GeneID" id="93345756"/>
<organism evidence="1 2">
    <name type="scientific">Paenibacillus polymyxa</name>
    <name type="common">Bacillus polymyxa</name>
    <dbReference type="NCBI Taxonomy" id="1406"/>
    <lineage>
        <taxon>Bacteria</taxon>
        <taxon>Bacillati</taxon>
        <taxon>Bacillota</taxon>
        <taxon>Bacilli</taxon>
        <taxon>Bacillales</taxon>
        <taxon>Paenibacillaceae</taxon>
        <taxon>Paenibacillus</taxon>
    </lineage>
</organism>